<organism evidence="3 4">
    <name type="scientific">Rhizoctonia solani</name>
    <dbReference type="NCBI Taxonomy" id="456999"/>
    <lineage>
        <taxon>Eukaryota</taxon>
        <taxon>Fungi</taxon>
        <taxon>Dikarya</taxon>
        <taxon>Basidiomycota</taxon>
        <taxon>Agaricomycotina</taxon>
        <taxon>Agaricomycetes</taxon>
        <taxon>Cantharellales</taxon>
        <taxon>Ceratobasidiaceae</taxon>
        <taxon>Rhizoctonia</taxon>
    </lineage>
</organism>
<feature type="domain" description="DUF7923" evidence="2">
    <location>
        <begin position="1"/>
        <end position="84"/>
    </location>
</feature>
<sequence length="156" mass="16732">MMDVGRRKEAADEKIKEMLRMFVTAPQTKVVYFGGGHDSGYAGALSHYHNLGLQDKIVILQGYDRITYDLKKIPFRVMGIEGLFMSEKVDLGAQINVQAQPGAQTAARGANNRATPPSAGSYASATTLGVASPATKNRSPSPGHPDCAHAHDYALT</sequence>
<feature type="region of interest" description="Disordered" evidence="1">
    <location>
        <begin position="104"/>
        <end position="123"/>
    </location>
</feature>
<reference evidence="3" key="1">
    <citation type="submission" date="2021-01" db="EMBL/GenBank/DDBJ databases">
        <authorList>
            <person name="Kaushik A."/>
        </authorList>
    </citation>
    <scope>NUCLEOTIDE SEQUENCE</scope>
    <source>
        <strain evidence="3">AG1-1B</strain>
    </source>
</reference>
<dbReference type="AlphaFoldDB" id="A0A8H2WZI9"/>
<accession>A0A8H2WZI9</accession>
<dbReference type="InterPro" id="IPR057683">
    <property type="entry name" value="DUF7923"/>
</dbReference>
<dbReference type="Pfam" id="PF25540">
    <property type="entry name" value="DUF7923"/>
    <property type="match status" value="1"/>
</dbReference>
<gene>
    <name evidence="3" type="ORF">RDB_LOCUS39763</name>
</gene>
<evidence type="ECO:0000259" key="2">
    <source>
        <dbReference type="Pfam" id="PF25540"/>
    </source>
</evidence>
<evidence type="ECO:0000313" key="4">
    <source>
        <dbReference type="Proteomes" id="UP000663826"/>
    </source>
</evidence>
<feature type="region of interest" description="Disordered" evidence="1">
    <location>
        <begin position="130"/>
        <end position="156"/>
    </location>
</feature>
<evidence type="ECO:0000313" key="3">
    <source>
        <dbReference type="EMBL" id="CAE6412705.1"/>
    </source>
</evidence>
<feature type="non-terminal residue" evidence="3">
    <location>
        <position position="1"/>
    </location>
</feature>
<feature type="compositionally biased region" description="Polar residues" evidence="1">
    <location>
        <begin position="130"/>
        <end position="140"/>
    </location>
</feature>
<dbReference type="OrthoDB" id="5579860at2759"/>
<dbReference type="Proteomes" id="UP000663826">
    <property type="component" value="Unassembled WGS sequence"/>
</dbReference>
<dbReference type="PANTHER" id="PTHR37543">
    <property type="entry name" value="CCCH ZINC FINGER DNA BINDING PROTEIN (AFU_ORTHOLOGUE AFUA_5G12760)"/>
    <property type="match status" value="1"/>
</dbReference>
<name>A0A8H2WZI9_9AGAM</name>
<feature type="compositionally biased region" description="Basic and acidic residues" evidence="1">
    <location>
        <begin position="146"/>
        <end position="156"/>
    </location>
</feature>
<comment type="caution">
    <text evidence="3">The sequence shown here is derived from an EMBL/GenBank/DDBJ whole genome shotgun (WGS) entry which is preliminary data.</text>
</comment>
<dbReference type="EMBL" id="CAJMWQ010000969">
    <property type="protein sequence ID" value="CAE6412705.1"/>
    <property type="molecule type" value="Genomic_DNA"/>
</dbReference>
<evidence type="ECO:0000256" key="1">
    <source>
        <dbReference type="SAM" id="MobiDB-lite"/>
    </source>
</evidence>
<protein>
    <recommendedName>
        <fullName evidence="2">DUF7923 domain-containing protein</fullName>
    </recommendedName>
</protein>
<dbReference type="PANTHER" id="PTHR37543:SF1">
    <property type="entry name" value="CCCH ZINC FINGER DNA BINDING PROTEIN (AFU_ORTHOLOGUE AFUA_5G12760)"/>
    <property type="match status" value="1"/>
</dbReference>
<proteinExistence type="predicted"/>